<dbReference type="NCBIfam" id="NF008380">
    <property type="entry name" value="PRK11175.1"/>
    <property type="match status" value="1"/>
</dbReference>
<feature type="domain" description="UspA" evidence="5">
    <location>
        <begin position="170"/>
        <end position="299"/>
    </location>
</feature>
<organism evidence="6 7">
    <name type="scientific">Rheinheimera salexigens</name>
    <dbReference type="NCBI Taxonomy" id="1628148"/>
    <lineage>
        <taxon>Bacteria</taxon>
        <taxon>Pseudomonadati</taxon>
        <taxon>Pseudomonadota</taxon>
        <taxon>Gammaproteobacteria</taxon>
        <taxon>Chromatiales</taxon>
        <taxon>Chromatiaceae</taxon>
        <taxon>Rheinheimera</taxon>
    </lineage>
</organism>
<proteinExistence type="inferred from homology"/>
<dbReference type="InterPro" id="IPR006016">
    <property type="entry name" value="UspA"/>
</dbReference>
<comment type="function">
    <text evidence="4">Required for resistance to DNA-damaging agents.</text>
</comment>
<dbReference type="Gene3D" id="3.40.50.12370">
    <property type="match status" value="1"/>
</dbReference>
<evidence type="ECO:0000256" key="3">
    <source>
        <dbReference type="ARBA" id="ARBA00022490"/>
    </source>
</evidence>
<dbReference type="EMBL" id="MKEK01000001">
    <property type="protein sequence ID" value="OEY69764.1"/>
    <property type="molecule type" value="Genomic_DNA"/>
</dbReference>
<dbReference type="AlphaFoldDB" id="A0A1E7Q6E3"/>
<evidence type="ECO:0000256" key="4">
    <source>
        <dbReference type="ARBA" id="ARBA00037131"/>
    </source>
</evidence>
<evidence type="ECO:0000313" key="6">
    <source>
        <dbReference type="EMBL" id="OEY69764.1"/>
    </source>
</evidence>
<protein>
    <submittedName>
        <fullName evidence="6">Universal stress protein UspE</fullName>
    </submittedName>
</protein>
<comment type="similarity">
    <text evidence="2">Belongs to the universal stress protein A family.</text>
</comment>
<dbReference type="Pfam" id="PF00582">
    <property type="entry name" value="Usp"/>
    <property type="match status" value="2"/>
</dbReference>
<dbReference type="PANTHER" id="PTHR47892">
    <property type="entry name" value="UNIVERSAL STRESS PROTEIN E"/>
    <property type="match status" value="1"/>
</dbReference>
<dbReference type="GO" id="GO:0005737">
    <property type="term" value="C:cytoplasm"/>
    <property type="evidence" value="ECO:0007669"/>
    <property type="project" value="UniProtKB-SubCell"/>
</dbReference>
<dbReference type="OrthoDB" id="239260at2"/>
<sequence>MSAYSNVLVVLDPAAEYQKALNRALQLARLQPCRLTVFLTVYDFSYEMTTMLSGTERESMRQAVISDREQWIKQLLTEANATDLDTHILVVWHNRPFEAIVHTAIEQNIDFIIKGTHDHDVLKSMIFTPTDWHILRKCPCPVLLIKEYEWPTRRNIIAAIHAGSEQEHHSALDQRIIAKALQMAKLLDAKVHLVNAFPGTPVNIAIEIPEFNAQEYSLSMKQHHIDAVAKLANQYDIPAAQCHVIEGMPEDIIPNIVNEYDALMVVIGTIGRTGFSAAIIGNTAEHVIDQLDCDVLAVKPADFVSPLQKS</sequence>
<dbReference type="Proteomes" id="UP000242258">
    <property type="component" value="Unassembled WGS sequence"/>
</dbReference>
<evidence type="ECO:0000313" key="7">
    <source>
        <dbReference type="Proteomes" id="UP000242258"/>
    </source>
</evidence>
<dbReference type="STRING" id="1628148.BI198_09450"/>
<keyword evidence="3" id="KW-0963">Cytoplasm</keyword>
<evidence type="ECO:0000259" key="5">
    <source>
        <dbReference type="Pfam" id="PF00582"/>
    </source>
</evidence>
<dbReference type="InterPro" id="IPR006015">
    <property type="entry name" value="Universal_stress_UspA"/>
</dbReference>
<gene>
    <name evidence="6" type="ORF">BI198_09450</name>
</gene>
<dbReference type="SUPFAM" id="SSF52402">
    <property type="entry name" value="Adenine nucleotide alpha hydrolases-like"/>
    <property type="match status" value="2"/>
</dbReference>
<name>A0A1E7Q6E3_9GAMM</name>
<evidence type="ECO:0000256" key="1">
    <source>
        <dbReference type="ARBA" id="ARBA00004496"/>
    </source>
</evidence>
<accession>A0A1E7Q6E3</accession>
<feature type="domain" description="UspA" evidence="5">
    <location>
        <begin position="4"/>
        <end position="146"/>
    </location>
</feature>
<dbReference type="PRINTS" id="PR01438">
    <property type="entry name" value="UNVRSLSTRESS"/>
</dbReference>
<dbReference type="RefSeq" id="WP_070049334.1">
    <property type="nucleotide sequence ID" value="NZ_CBCSDO010000004.1"/>
</dbReference>
<reference evidence="7" key="1">
    <citation type="submission" date="2016-09" db="EMBL/GenBank/DDBJ databases">
        <authorList>
            <person name="Wan X."/>
            <person name="Hou S."/>
        </authorList>
    </citation>
    <scope>NUCLEOTIDE SEQUENCE [LARGE SCALE GENOMIC DNA]</scope>
    <source>
        <strain evidence="7">KH87</strain>
    </source>
</reference>
<comment type="caution">
    <text evidence="6">The sequence shown here is derived from an EMBL/GenBank/DDBJ whole genome shotgun (WGS) entry which is preliminary data.</text>
</comment>
<keyword evidence="7" id="KW-1185">Reference proteome</keyword>
<comment type="subcellular location">
    <subcellularLocation>
        <location evidence="1">Cytoplasm</location>
    </subcellularLocation>
</comment>
<dbReference type="PANTHER" id="PTHR47892:SF1">
    <property type="entry name" value="UNIVERSAL STRESS PROTEIN E"/>
    <property type="match status" value="1"/>
</dbReference>
<evidence type="ECO:0000256" key="2">
    <source>
        <dbReference type="ARBA" id="ARBA00008791"/>
    </source>
</evidence>